<dbReference type="GO" id="GO:0016747">
    <property type="term" value="F:acyltransferase activity, transferring groups other than amino-acyl groups"/>
    <property type="evidence" value="ECO:0007669"/>
    <property type="project" value="InterPro"/>
</dbReference>
<evidence type="ECO:0000259" key="1">
    <source>
        <dbReference type="PROSITE" id="PS51186"/>
    </source>
</evidence>
<dbReference type="AlphaFoldDB" id="A0AAU7Q910"/>
<accession>A0AAU7Q910</accession>
<protein>
    <submittedName>
        <fullName evidence="2">GNAT family N-acetyltransferase</fullName>
    </submittedName>
</protein>
<feature type="domain" description="N-acetyltransferase" evidence="1">
    <location>
        <begin position="3"/>
        <end position="144"/>
    </location>
</feature>
<dbReference type="Pfam" id="PF00583">
    <property type="entry name" value="Acetyltransf_1"/>
    <property type="match status" value="1"/>
</dbReference>
<dbReference type="Gene3D" id="3.40.630.30">
    <property type="match status" value="1"/>
</dbReference>
<sequence length="144" mass="16499">MSVFLRAASAKEIHLLYAQLPEFEARHTLLEIEMRLQNRPHHLLLAEANGCPAGFIAGYAQDPARFHSWLGGVSPDYRRRGFASALWTAQEEWAAARGYSNIIVKTRNRFQGMLLFLIANHYLLTGVETRDHAEENEIWLTKHL</sequence>
<dbReference type="SUPFAM" id="SSF55729">
    <property type="entry name" value="Acyl-CoA N-acyltransferases (Nat)"/>
    <property type="match status" value="1"/>
</dbReference>
<organism evidence="2">
    <name type="scientific">Acerihabitans sp. KWT182</name>
    <dbReference type="NCBI Taxonomy" id="3157919"/>
    <lineage>
        <taxon>Bacteria</taxon>
        <taxon>Pseudomonadati</taxon>
        <taxon>Pseudomonadota</taxon>
        <taxon>Gammaproteobacteria</taxon>
        <taxon>Enterobacterales</taxon>
        <taxon>Pectobacteriaceae</taxon>
        <taxon>Acerihabitans</taxon>
    </lineage>
</organism>
<evidence type="ECO:0000313" key="2">
    <source>
        <dbReference type="EMBL" id="XBS69639.1"/>
    </source>
</evidence>
<name>A0AAU7Q910_9GAMM</name>
<reference evidence="2" key="1">
    <citation type="submission" date="2024-06" db="EMBL/GenBank/DDBJ databases">
        <authorList>
            <person name="Coelho C."/>
            <person name="Bento M."/>
            <person name="Garcia E."/>
            <person name="Camelo A."/>
            <person name="Brandao I."/>
            <person name="Espirito Santo C."/>
            <person name="Trovao J."/>
            <person name="Verissimo A."/>
            <person name="Costa J."/>
            <person name="Tiago I."/>
        </authorList>
    </citation>
    <scope>NUCLEOTIDE SEQUENCE</scope>
    <source>
        <strain evidence="2">KWT182</strain>
    </source>
</reference>
<dbReference type="PROSITE" id="PS51186">
    <property type="entry name" value="GNAT"/>
    <property type="match status" value="1"/>
</dbReference>
<dbReference type="InterPro" id="IPR000182">
    <property type="entry name" value="GNAT_dom"/>
</dbReference>
<dbReference type="InterPro" id="IPR016181">
    <property type="entry name" value="Acyl_CoA_acyltransferase"/>
</dbReference>
<dbReference type="EMBL" id="CP157947">
    <property type="protein sequence ID" value="XBS69639.1"/>
    <property type="molecule type" value="Genomic_DNA"/>
</dbReference>
<dbReference type="CDD" id="cd04301">
    <property type="entry name" value="NAT_SF"/>
    <property type="match status" value="1"/>
</dbReference>
<proteinExistence type="predicted"/>
<gene>
    <name evidence="2" type="ORF">ABK905_25505</name>
</gene>